<dbReference type="AlphaFoldDB" id="A0A0M9A454"/>
<accession>A0A0M9A454</accession>
<evidence type="ECO:0000313" key="1">
    <source>
        <dbReference type="EMBL" id="KOX76855.1"/>
    </source>
</evidence>
<proteinExistence type="predicted"/>
<sequence>MAGNESQLAYRAESKPARSTLFDTQNAYRPAIYFPAQQLDYRSGTFESLKKEYSVLIGDISLLVLIKLITPSAESVTIEVERIESNCVKLEDAKVYLHSNSSTPPFGQIFQPISKKNMCAGYLFKKRR</sequence>
<protein>
    <submittedName>
        <fullName evidence="1">Uncharacterized protein</fullName>
    </submittedName>
</protein>
<dbReference type="EMBL" id="KQ435739">
    <property type="protein sequence ID" value="KOX76855.1"/>
    <property type="molecule type" value="Genomic_DNA"/>
</dbReference>
<keyword evidence="2" id="KW-1185">Reference proteome</keyword>
<dbReference type="Proteomes" id="UP000053105">
    <property type="component" value="Unassembled WGS sequence"/>
</dbReference>
<organism evidence="1 2">
    <name type="scientific">Melipona quadrifasciata</name>
    <dbReference type="NCBI Taxonomy" id="166423"/>
    <lineage>
        <taxon>Eukaryota</taxon>
        <taxon>Metazoa</taxon>
        <taxon>Ecdysozoa</taxon>
        <taxon>Arthropoda</taxon>
        <taxon>Hexapoda</taxon>
        <taxon>Insecta</taxon>
        <taxon>Pterygota</taxon>
        <taxon>Neoptera</taxon>
        <taxon>Endopterygota</taxon>
        <taxon>Hymenoptera</taxon>
        <taxon>Apocrita</taxon>
        <taxon>Aculeata</taxon>
        <taxon>Apoidea</taxon>
        <taxon>Anthophila</taxon>
        <taxon>Apidae</taxon>
        <taxon>Melipona</taxon>
    </lineage>
</organism>
<gene>
    <name evidence="1" type="ORF">WN51_11273</name>
</gene>
<name>A0A0M9A454_9HYME</name>
<reference evidence="1 2" key="1">
    <citation type="submission" date="2015-07" db="EMBL/GenBank/DDBJ databases">
        <title>The genome of Melipona quadrifasciata.</title>
        <authorList>
            <person name="Pan H."/>
            <person name="Kapheim K."/>
        </authorList>
    </citation>
    <scope>NUCLEOTIDE SEQUENCE [LARGE SCALE GENOMIC DNA]</scope>
    <source>
        <strain evidence="1">0111107301</strain>
        <tissue evidence="1">Whole body</tissue>
    </source>
</reference>
<evidence type="ECO:0000313" key="2">
    <source>
        <dbReference type="Proteomes" id="UP000053105"/>
    </source>
</evidence>